<dbReference type="AlphaFoldDB" id="A0A061R926"/>
<protein>
    <submittedName>
        <fullName evidence="1">Uncharacterized protein</fullName>
    </submittedName>
</protein>
<sequence length="152" mass="16517">MALSSCSIKPQTSSFNKSQVALRSRSTSRFSLRALQKEFAWKEVHVDAALLGCPDSETGMCDVKGIRAHDSLLGAPDSVTGLVSGDFEEAAVQFRANRPHAHMVGHHLVHQNPACQPLGCPESETGFCDLSASAEFVDSVQAEREELGEWEF</sequence>
<name>A0A061R926_9CHLO</name>
<organism evidence="1">
    <name type="scientific">Tetraselmis sp. GSL018</name>
    <dbReference type="NCBI Taxonomy" id="582737"/>
    <lineage>
        <taxon>Eukaryota</taxon>
        <taxon>Viridiplantae</taxon>
        <taxon>Chlorophyta</taxon>
        <taxon>core chlorophytes</taxon>
        <taxon>Chlorodendrophyceae</taxon>
        <taxon>Chlorodendrales</taxon>
        <taxon>Chlorodendraceae</taxon>
        <taxon>Tetraselmis</taxon>
    </lineage>
</organism>
<evidence type="ECO:0000313" key="1">
    <source>
        <dbReference type="EMBL" id="JAC67011.1"/>
    </source>
</evidence>
<dbReference type="EMBL" id="GBEZ01019565">
    <property type="protein sequence ID" value="JAC67011.1"/>
    <property type="molecule type" value="Transcribed_RNA"/>
</dbReference>
<proteinExistence type="predicted"/>
<reference evidence="1" key="1">
    <citation type="submission" date="2014-05" db="EMBL/GenBank/DDBJ databases">
        <title>The transcriptome of the halophilic microalga Tetraselmis sp. GSL018 isolated from the Great Salt Lake, Utah.</title>
        <authorList>
            <person name="Jinkerson R.E."/>
            <person name="D'Adamo S."/>
            <person name="Posewitz M.C."/>
        </authorList>
    </citation>
    <scope>NUCLEOTIDE SEQUENCE</scope>
    <source>
        <strain evidence="1">GSL018</strain>
    </source>
</reference>
<accession>A0A061R926</accession>
<gene>
    <name evidence="1" type="ORF">TSPGSL018_12232</name>
</gene>